<comment type="caution">
    <text evidence="1">The sequence shown here is derived from an EMBL/GenBank/DDBJ whole genome shotgun (WGS) entry which is preliminary data.</text>
</comment>
<proteinExistence type="predicted"/>
<sequence>MTFELLQNEGSLTVRARGVDLFRYVHRPVMDPFEAPKPYLHPVRTLAGDVVTGYRPHDHRWHKGVQFTASWVSGQNFWGGGTYLRGKGYVDLPNLGTMRSLALSAETDHGRALITEDLAWHTMMGEHWIDERRTLTACDVEADSWTLEVTTALTNVHDVTLMFGSPGTQGRELAGYSGLFWRGPRDFTGGEVIGPAMGAKGGWLAFVGRHDEVDRASTLLFLDDPDAPGRWFVRSEPIPAVNPSLAFDEELPLPPGDTLSRRYRIVVADGAWTPERLSRHVEEQPW</sequence>
<dbReference type="AlphaFoldDB" id="A0A117IXC5"/>
<name>A0A117IXC5_9ACTN</name>
<dbReference type="STRING" id="936756.ATE80_02415"/>
<dbReference type="Pfam" id="PF14100">
    <property type="entry name" value="DUF6807"/>
    <property type="match status" value="1"/>
</dbReference>
<gene>
    <name evidence="1" type="ORF">ATE80_02415</name>
</gene>
<dbReference type="RefSeq" id="WP_058940405.1">
    <property type="nucleotide sequence ID" value="NZ_LNSV01000003.1"/>
</dbReference>
<protein>
    <submittedName>
        <fullName evidence="1">Oxidoreductase</fullName>
    </submittedName>
</protein>
<dbReference type="Proteomes" id="UP000054011">
    <property type="component" value="Unassembled WGS sequence"/>
</dbReference>
<accession>A0A117IXC5</accession>
<organism evidence="1 2">
    <name type="scientific">Streptomyces kanasensis</name>
    <dbReference type="NCBI Taxonomy" id="936756"/>
    <lineage>
        <taxon>Bacteria</taxon>
        <taxon>Bacillati</taxon>
        <taxon>Actinomycetota</taxon>
        <taxon>Actinomycetes</taxon>
        <taxon>Kitasatosporales</taxon>
        <taxon>Streptomycetaceae</taxon>
        <taxon>Streptomyces</taxon>
    </lineage>
</organism>
<keyword evidence="2" id="KW-1185">Reference proteome</keyword>
<evidence type="ECO:0000313" key="2">
    <source>
        <dbReference type="Proteomes" id="UP000054011"/>
    </source>
</evidence>
<dbReference type="EMBL" id="LNSV01000003">
    <property type="protein sequence ID" value="KUH40460.1"/>
    <property type="molecule type" value="Genomic_DNA"/>
</dbReference>
<dbReference type="OrthoDB" id="242375at2"/>
<evidence type="ECO:0000313" key="1">
    <source>
        <dbReference type="EMBL" id="KUH40460.1"/>
    </source>
</evidence>
<dbReference type="InterPro" id="IPR029475">
    <property type="entry name" value="DUF6807"/>
</dbReference>
<reference evidence="1 2" key="1">
    <citation type="submission" date="2015-11" db="EMBL/GenBank/DDBJ databases">
        <title>Genome-wide analysis reveals the secondary metabolome in Streptomyces kanasensis ZX01.</title>
        <authorList>
            <person name="Zhang G."/>
            <person name="Han L."/>
            <person name="Feng J."/>
            <person name="Zhang X."/>
        </authorList>
    </citation>
    <scope>NUCLEOTIDE SEQUENCE [LARGE SCALE GENOMIC DNA]</scope>
    <source>
        <strain evidence="1 2">ZX01</strain>
    </source>
</reference>